<gene>
    <name evidence="2" type="ORF">GLAREA_08910</name>
</gene>
<dbReference type="eggNOG" id="ENOG502SN14">
    <property type="taxonomic scope" value="Eukaryota"/>
</dbReference>
<protein>
    <submittedName>
        <fullName evidence="2">Protein kinase-like (PK-like)</fullName>
    </submittedName>
</protein>
<evidence type="ECO:0000313" key="2">
    <source>
        <dbReference type="EMBL" id="EPE36747.1"/>
    </source>
</evidence>
<dbReference type="InterPro" id="IPR002575">
    <property type="entry name" value="Aminoglycoside_PTrfase"/>
</dbReference>
<dbReference type="PANTHER" id="PTHR21310:SF15">
    <property type="entry name" value="AMINOGLYCOSIDE PHOSPHOTRANSFERASE DOMAIN-CONTAINING PROTEIN"/>
    <property type="match status" value="1"/>
</dbReference>
<dbReference type="Gene3D" id="3.90.1200.10">
    <property type="match status" value="1"/>
</dbReference>
<evidence type="ECO:0000313" key="3">
    <source>
        <dbReference type="Proteomes" id="UP000016922"/>
    </source>
</evidence>
<dbReference type="SUPFAM" id="SSF56112">
    <property type="entry name" value="Protein kinase-like (PK-like)"/>
    <property type="match status" value="1"/>
</dbReference>
<dbReference type="RefSeq" id="XP_008076062.1">
    <property type="nucleotide sequence ID" value="XM_008077871.1"/>
</dbReference>
<dbReference type="STRING" id="1116229.S3DEA7"/>
<keyword evidence="3" id="KW-1185">Reference proteome</keyword>
<dbReference type="InterPro" id="IPR011009">
    <property type="entry name" value="Kinase-like_dom_sf"/>
</dbReference>
<dbReference type="AlphaFoldDB" id="S3DEA7"/>
<dbReference type="PANTHER" id="PTHR21310">
    <property type="entry name" value="AMINOGLYCOSIDE PHOSPHOTRANSFERASE-RELATED-RELATED"/>
    <property type="match status" value="1"/>
</dbReference>
<reference evidence="2 3" key="1">
    <citation type="journal article" date="2013" name="BMC Genomics">
        <title>Genomics-driven discovery of the pneumocandin biosynthetic gene cluster in the fungus Glarea lozoyensis.</title>
        <authorList>
            <person name="Chen L."/>
            <person name="Yue Q."/>
            <person name="Zhang X."/>
            <person name="Xiang M."/>
            <person name="Wang C."/>
            <person name="Li S."/>
            <person name="Che Y."/>
            <person name="Ortiz-Lopez F.J."/>
            <person name="Bills G.F."/>
            <person name="Liu X."/>
            <person name="An Z."/>
        </authorList>
    </citation>
    <scope>NUCLEOTIDE SEQUENCE [LARGE SCALE GENOMIC DNA]</scope>
    <source>
        <strain evidence="3">ATCC 20868 / MF5171</strain>
    </source>
</reference>
<dbReference type="EMBL" id="KE145352">
    <property type="protein sequence ID" value="EPE36747.1"/>
    <property type="molecule type" value="Genomic_DNA"/>
</dbReference>
<dbReference type="KEGG" id="glz:GLAREA_08910"/>
<dbReference type="GeneID" id="19467958"/>
<feature type="domain" description="Aminoglycoside phosphotransferase" evidence="1">
    <location>
        <begin position="75"/>
        <end position="250"/>
    </location>
</feature>
<dbReference type="Pfam" id="PF01636">
    <property type="entry name" value="APH"/>
    <property type="match status" value="1"/>
</dbReference>
<dbReference type="Proteomes" id="UP000016922">
    <property type="component" value="Unassembled WGS sequence"/>
</dbReference>
<dbReference type="OMA" id="EGWHYYD"/>
<evidence type="ECO:0000259" key="1">
    <source>
        <dbReference type="Pfam" id="PF01636"/>
    </source>
</evidence>
<proteinExistence type="predicted"/>
<sequence length="343" mass="38580">MSHVYSLDNSINSFFEAQSATRRECDEMALKLVGGQIKPSPIQGAFSYTVIAGAAQSKIVQFRAQSSLLDMDALSLAHRIHPQTVVPVTFHNTIGDEESSPLTVYVMDRISGVTIIEAGMINEDTEGDRLVAESGRINTIKDFARFFAEAWKSPQPLSVSQRTAIHLQQTQDLEHLINSLPSHFTDTFVQLQQDLQLLFADEFPAVLRHDDLCELNILVDPETGSITRIIDWADASILPFGCDLYGVLNVMGWMDMDGWRWHNNHRELEKTFWNTFQEEIGGIDEGQRERIRIASVLGIFLRYGFTWDMEMRKRPIVVGDGSFKYLNAFVGGSGEGMFGVRGL</sequence>
<dbReference type="OrthoDB" id="5598852at2759"/>
<keyword evidence="2" id="KW-0418">Kinase</keyword>
<dbReference type="HOGENOM" id="CLU_038193_1_0_1"/>
<dbReference type="InterPro" id="IPR051678">
    <property type="entry name" value="AGP_Transferase"/>
</dbReference>
<keyword evidence="2" id="KW-0808">Transferase</keyword>
<name>S3DEA7_GLAL2</name>
<organism evidence="2 3">
    <name type="scientific">Glarea lozoyensis (strain ATCC 20868 / MF5171)</name>
    <dbReference type="NCBI Taxonomy" id="1116229"/>
    <lineage>
        <taxon>Eukaryota</taxon>
        <taxon>Fungi</taxon>
        <taxon>Dikarya</taxon>
        <taxon>Ascomycota</taxon>
        <taxon>Pezizomycotina</taxon>
        <taxon>Leotiomycetes</taxon>
        <taxon>Helotiales</taxon>
        <taxon>Helotiaceae</taxon>
        <taxon>Glarea</taxon>
    </lineage>
</organism>
<dbReference type="GO" id="GO:0016301">
    <property type="term" value="F:kinase activity"/>
    <property type="evidence" value="ECO:0007669"/>
    <property type="project" value="UniProtKB-KW"/>
</dbReference>
<accession>S3DEA7</accession>